<evidence type="ECO:0000256" key="8">
    <source>
        <dbReference type="HAMAP-Rule" id="MF_00728"/>
    </source>
</evidence>
<sequence>MEYIIGGISLFFGIFLTGYFMKKKYYKESDRLEKWKLEINSRPVIEEMQKVKQLNMNGQTEVRFEKWRHDWDEIITAKLPDLEELLFDAEEYIDRYRFKKAKAVQMEIEKVLTETDEKITTILSELNELVGSEEKNRTETEELKEIYRESKKILLAHRHSFGKSEKFLEERLNEVTGKFTQFNEKTAEGNYLDAREVVLTIKGILEKIKSDMDLIPDLLVECHSTIPFQLSELKEGYQEMLTQGYILDHIQMEEKTEKIAGELETCLIQVETADLEGVSERINEWKETIDELYDLLENEVISRQKIGHTDKEILAMLRRAKEDNHNLKREMKQIQQSYQLEEVDIKSTEKIEKRVEEMFRRFELLEHKVNGNTAAYSFLNDELLEVKEAIENIAAEQNTLSEKLNALRKDELSAREKVAELNKQMTESIRTISNSNIPGVPLVYRHLIEDAQESINNVMTKLEGKPLNVPMVQQYLEVALLTTEKVTAMTAEVIETAALVEKVIQYGNRYRSRYPSVNKGLIEAEISFRSFNYKEALEQAAASIEEIEPGALEKIEVLL</sequence>
<keyword evidence="6 8" id="KW-0717">Septation</keyword>
<evidence type="ECO:0000256" key="2">
    <source>
        <dbReference type="ARBA" id="ARBA00022692"/>
    </source>
</evidence>
<dbReference type="AlphaFoldDB" id="A0A7X0LVK5"/>
<gene>
    <name evidence="8" type="primary">ezrA</name>
    <name evidence="10" type="ORF">HNR53_002348</name>
</gene>
<dbReference type="GO" id="GO:0005940">
    <property type="term" value="C:septin ring"/>
    <property type="evidence" value="ECO:0007669"/>
    <property type="project" value="InterPro"/>
</dbReference>
<dbReference type="Pfam" id="PF06160">
    <property type="entry name" value="EzrA"/>
    <property type="match status" value="1"/>
</dbReference>
<feature type="topological domain" description="Cytoplasmic" evidence="8">
    <location>
        <begin position="22"/>
        <end position="559"/>
    </location>
</feature>
<feature type="coiled-coil region" evidence="8">
    <location>
        <begin position="376"/>
        <end position="424"/>
    </location>
</feature>
<dbReference type="Proteomes" id="UP000531594">
    <property type="component" value="Unassembled WGS sequence"/>
</dbReference>
<evidence type="ECO:0000256" key="1">
    <source>
        <dbReference type="ARBA" id="ARBA00022618"/>
    </source>
</evidence>
<protein>
    <recommendedName>
        <fullName evidence="8">Septation ring formation regulator EzrA</fullName>
    </recommendedName>
</protein>
<keyword evidence="5 8" id="KW-0472">Membrane</keyword>
<evidence type="ECO:0000256" key="6">
    <source>
        <dbReference type="ARBA" id="ARBA00023210"/>
    </source>
</evidence>
<evidence type="ECO:0000256" key="9">
    <source>
        <dbReference type="SAM" id="Phobius"/>
    </source>
</evidence>
<dbReference type="GO" id="GO:0000921">
    <property type="term" value="P:septin ring assembly"/>
    <property type="evidence" value="ECO:0007669"/>
    <property type="project" value="InterPro"/>
</dbReference>
<organism evidence="10 11">
    <name type="scientific">Bacillus benzoevorans</name>
    <dbReference type="NCBI Taxonomy" id="1456"/>
    <lineage>
        <taxon>Bacteria</taxon>
        <taxon>Bacillati</taxon>
        <taxon>Bacillota</taxon>
        <taxon>Bacilli</taxon>
        <taxon>Bacillales</taxon>
        <taxon>Bacillaceae</taxon>
        <taxon>Bacillus</taxon>
    </lineage>
</organism>
<dbReference type="InterPro" id="IPR010379">
    <property type="entry name" value="EzrA"/>
</dbReference>
<evidence type="ECO:0000256" key="7">
    <source>
        <dbReference type="ARBA" id="ARBA00023306"/>
    </source>
</evidence>
<evidence type="ECO:0000313" key="10">
    <source>
        <dbReference type="EMBL" id="MBB6445723.1"/>
    </source>
</evidence>
<feature type="coiled-coil region" evidence="8">
    <location>
        <begin position="275"/>
        <end position="344"/>
    </location>
</feature>
<reference evidence="10 11" key="1">
    <citation type="submission" date="2020-08" db="EMBL/GenBank/DDBJ databases">
        <title>Genomic Encyclopedia of Type Strains, Phase IV (KMG-IV): sequencing the most valuable type-strain genomes for metagenomic binning, comparative biology and taxonomic classification.</title>
        <authorList>
            <person name="Goeker M."/>
        </authorList>
    </citation>
    <scope>NUCLEOTIDE SEQUENCE [LARGE SCALE GENOMIC DNA]</scope>
    <source>
        <strain evidence="10 11">DSM 5391</strain>
    </source>
</reference>
<dbReference type="RefSeq" id="WP_184526039.1">
    <property type="nucleotide sequence ID" value="NZ_JACHGK010000007.1"/>
</dbReference>
<name>A0A7X0LVK5_9BACI</name>
<evidence type="ECO:0000313" key="11">
    <source>
        <dbReference type="Proteomes" id="UP000531594"/>
    </source>
</evidence>
<comment type="similarity">
    <text evidence="8">Belongs to the EzrA family.</text>
</comment>
<keyword evidence="11" id="KW-1185">Reference proteome</keyword>
<accession>A0A7X0LVK5</accession>
<evidence type="ECO:0000256" key="5">
    <source>
        <dbReference type="ARBA" id="ARBA00023136"/>
    </source>
</evidence>
<comment type="function">
    <text evidence="8">Negative regulator of FtsZ ring formation; modulates the frequency and position of FtsZ ring formation. Inhibits FtsZ ring formation at polar sites. Interacts either with FtsZ or with one of its binding partners to promote depolymerization.</text>
</comment>
<dbReference type="GO" id="GO:0000917">
    <property type="term" value="P:division septum assembly"/>
    <property type="evidence" value="ECO:0007669"/>
    <property type="project" value="UniProtKB-KW"/>
</dbReference>
<comment type="caution">
    <text evidence="10">The sequence shown here is derived from an EMBL/GenBank/DDBJ whole genome shotgun (WGS) entry which is preliminary data.</text>
</comment>
<keyword evidence="3 8" id="KW-1133">Transmembrane helix</keyword>
<keyword evidence="4 8" id="KW-0175">Coiled coil</keyword>
<comment type="subcellular location">
    <subcellularLocation>
        <location evidence="8">Cell membrane</location>
        <topology evidence="8">Single-pass membrane protein</topology>
    </subcellularLocation>
    <text evidence="8">Colocalized with FtsZ to the nascent septal site.</text>
</comment>
<evidence type="ECO:0000256" key="4">
    <source>
        <dbReference type="ARBA" id="ARBA00023054"/>
    </source>
</evidence>
<keyword evidence="2 8" id="KW-0812">Transmembrane</keyword>
<keyword evidence="8" id="KW-1003">Cell membrane</keyword>
<proteinExistence type="inferred from homology"/>
<dbReference type="GO" id="GO:0005886">
    <property type="term" value="C:plasma membrane"/>
    <property type="evidence" value="ECO:0007669"/>
    <property type="project" value="UniProtKB-SubCell"/>
</dbReference>
<keyword evidence="7 8" id="KW-0131">Cell cycle</keyword>
<dbReference type="HAMAP" id="MF_00728">
    <property type="entry name" value="EzrA"/>
    <property type="match status" value="1"/>
</dbReference>
<evidence type="ECO:0000256" key="3">
    <source>
        <dbReference type="ARBA" id="ARBA00022989"/>
    </source>
</evidence>
<dbReference type="NCBIfam" id="NF003413">
    <property type="entry name" value="PRK04778.1-7"/>
    <property type="match status" value="1"/>
</dbReference>
<feature type="topological domain" description="Extracellular" evidence="8">
    <location>
        <begin position="1"/>
        <end position="2"/>
    </location>
</feature>
<dbReference type="EMBL" id="JACHGK010000007">
    <property type="protein sequence ID" value="MBB6445723.1"/>
    <property type="molecule type" value="Genomic_DNA"/>
</dbReference>
<feature type="transmembrane region" description="Helical" evidence="9">
    <location>
        <begin position="6"/>
        <end position="21"/>
    </location>
</feature>
<keyword evidence="1 8" id="KW-0132">Cell division</keyword>